<evidence type="ECO:0000313" key="5">
    <source>
        <dbReference type="EMBL" id="KFK23946.1"/>
    </source>
</evidence>
<sequence length="336" mass="36623">MGKKIGIVALTLYLCITFALSEYYSKTLPFSPKQQVVTNLHFFFHDTLTGRSPSAVLIAKSNHTGDDSSSPSPFGSLFAIDDPLTLGHDPKSEQIGNARGMYVSSGKHDPTLTMYVDFGFTSGQFNGSSFTVFSRNTIREKERELAVVGGRGRFRMATGVAQLNTYSVNLINGSRLYSWANQLEESGKEKVTNLQFYFHDTLSGKNPTAVKVAQAADTNKSLTLFGATFMVDDALTETADPKSKLVGRAQGLYGSSCKEEIGLIMAMSFSFLDGPYKDSTISMIGKNSVMNPIREMPIVGGTGIFRMARGYAIAKTNWFDPTTGDAIVGYNVTVHH</sequence>
<dbReference type="Gene3D" id="2.40.480.10">
    <property type="entry name" value="Allene oxide cyclase-like"/>
    <property type="match status" value="2"/>
</dbReference>
<name>A0A087G244_ARAAL</name>
<dbReference type="GO" id="GO:0048046">
    <property type="term" value="C:apoplast"/>
    <property type="evidence" value="ECO:0007669"/>
    <property type="project" value="UniProtKB-SubCell"/>
</dbReference>
<accession>A0A087G244</accession>
<comment type="function">
    <text evidence="4">Dirigent proteins impart stereoselectivity on the phenoxy radical-coupling reaction, yielding optically active lignans from two molecules of coniferyl alcohol in the biosynthesis of lignans, flavonolignans, and alkaloids and thus plays a central role in plant secondary metabolism.</text>
</comment>
<evidence type="ECO:0000256" key="3">
    <source>
        <dbReference type="ARBA" id="ARBA00022525"/>
    </source>
</evidence>
<feature type="chain" id="PRO_5008190330" description="Dirigent protein" evidence="4">
    <location>
        <begin position="22"/>
        <end position="336"/>
    </location>
</feature>
<keyword evidence="3 4" id="KW-0964">Secreted</keyword>
<evidence type="ECO:0000313" key="6">
    <source>
        <dbReference type="Proteomes" id="UP000029120"/>
    </source>
</evidence>
<dbReference type="PANTHER" id="PTHR21495">
    <property type="entry name" value="NUCLEOPORIN-RELATED"/>
    <property type="match status" value="1"/>
</dbReference>
<dbReference type="Gramene" id="KFK23946">
    <property type="protein sequence ID" value="KFK23946"/>
    <property type="gene ID" value="AALP_AAs47289U000600"/>
</dbReference>
<organism evidence="5 6">
    <name type="scientific">Arabis alpina</name>
    <name type="common">Alpine rock-cress</name>
    <dbReference type="NCBI Taxonomy" id="50452"/>
    <lineage>
        <taxon>Eukaryota</taxon>
        <taxon>Viridiplantae</taxon>
        <taxon>Streptophyta</taxon>
        <taxon>Embryophyta</taxon>
        <taxon>Tracheophyta</taxon>
        <taxon>Spermatophyta</taxon>
        <taxon>Magnoliopsida</taxon>
        <taxon>eudicotyledons</taxon>
        <taxon>Gunneridae</taxon>
        <taxon>Pentapetalae</taxon>
        <taxon>rosids</taxon>
        <taxon>malvids</taxon>
        <taxon>Brassicales</taxon>
        <taxon>Brassicaceae</taxon>
        <taxon>Arabideae</taxon>
        <taxon>Arabis</taxon>
    </lineage>
</organism>
<dbReference type="Pfam" id="PF03018">
    <property type="entry name" value="Dirigent"/>
    <property type="match status" value="2"/>
</dbReference>
<dbReference type="Proteomes" id="UP000029120">
    <property type="component" value="Unassembled WGS sequence"/>
</dbReference>
<gene>
    <name evidence="5" type="ORF">AALP_AAs47289U000600</name>
</gene>
<dbReference type="OrthoDB" id="1864232at2759"/>
<comment type="similarity">
    <text evidence="1 4">Belongs to the plant dirigent protein family.</text>
</comment>
<feature type="signal peptide" evidence="4">
    <location>
        <begin position="1"/>
        <end position="21"/>
    </location>
</feature>
<proteinExistence type="inferred from homology"/>
<keyword evidence="4" id="KW-0732">Signal</keyword>
<dbReference type="AlphaFoldDB" id="A0A087G244"/>
<reference evidence="6" key="1">
    <citation type="journal article" date="2015" name="Nat. Plants">
        <title>Genome expansion of Arabis alpina linked with retrotransposition and reduced symmetric DNA methylation.</title>
        <authorList>
            <person name="Willing E.M."/>
            <person name="Rawat V."/>
            <person name="Mandakova T."/>
            <person name="Maumus F."/>
            <person name="James G.V."/>
            <person name="Nordstroem K.J."/>
            <person name="Becker C."/>
            <person name="Warthmann N."/>
            <person name="Chica C."/>
            <person name="Szarzynska B."/>
            <person name="Zytnicki M."/>
            <person name="Albani M.C."/>
            <person name="Kiefer C."/>
            <person name="Bergonzi S."/>
            <person name="Castaings L."/>
            <person name="Mateos J.L."/>
            <person name="Berns M.C."/>
            <person name="Bujdoso N."/>
            <person name="Piofczyk T."/>
            <person name="de Lorenzo L."/>
            <person name="Barrero-Sicilia C."/>
            <person name="Mateos I."/>
            <person name="Piednoel M."/>
            <person name="Hagmann J."/>
            <person name="Chen-Min-Tao R."/>
            <person name="Iglesias-Fernandez R."/>
            <person name="Schuster S.C."/>
            <person name="Alonso-Blanco C."/>
            <person name="Roudier F."/>
            <person name="Carbonero P."/>
            <person name="Paz-Ares J."/>
            <person name="Davis S.J."/>
            <person name="Pecinka A."/>
            <person name="Quesneville H."/>
            <person name="Colot V."/>
            <person name="Lysak M.A."/>
            <person name="Weigel D."/>
            <person name="Coupland G."/>
            <person name="Schneeberger K."/>
        </authorList>
    </citation>
    <scope>NUCLEOTIDE SEQUENCE [LARGE SCALE GENOMIC DNA]</scope>
    <source>
        <strain evidence="6">cv. Pajares</strain>
    </source>
</reference>
<comment type="subunit">
    <text evidence="2 4">Homodimer.</text>
</comment>
<dbReference type="InterPro" id="IPR004265">
    <property type="entry name" value="Dirigent"/>
</dbReference>
<keyword evidence="6" id="KW-1185">Reference proteome</keyword>
<evidence type="ECO:0000256" key="2">
    <source>
        <dbReference type="ARBA" id="ARBA00011738"/>
    </source>
</evidence>
<dbReference type="OMA" id="ANMGYWA"/>
<comment type="subcellular location">
    <subcellularLocation>
        <location evidence="4">Secreted</location>
        <location evidence="4">Extracellular space</location>
        <location evidence="4">Apoplast</location>
    </subcellularLocation>
</comment>
<dbReference type="EMBL" id="KL973641">
    <property type="protein sequence ID" value="KFK23946.1"/>
    <property type="molecule type" value="Genomic_DNA"/>
</dbReference>
<keyword evidence="4" id="KW-0052">Apoplast</keyword>
<dbReference type="InterPro" id="IPR044859">
    <property type="entry name" value="Allene_oxi_cyc_Dirigent"/>
</dbReference>
<dbReference type="eggNOG" id="ENOG502RY4Y">
    <property type="taxonomic scope" value="Eukaryota"/>
</dbReference>
<dbReference type="GO" id="GO:0009699">
    <property type="term" value="P:phenylpropanoid biosynthetic process"/>
    <property type="evidence" value="ECO:0007669"/>
    <property type="project" value="UniProtKB-ARBA"/>
</dbReference>
<evidence type="ECO:0000256" key="1">
    <source>
        <dbReference type="ARBA" id="ARBA00010746"/>
    </source>
</evidence>
<protein>
    <recommendedName>
        <fullName evidence="4">Dirigent protein</fullName>
    </recommendedName>
</protein>
<evidence type="ECO:0000256" key="4">
    <source>
        <dbReference type="RuleBase" id="RU363099"/>
    </source>
</evidence>